<dbReference type="RefSeq" id="WP_197522224.1">
    <property type="nucleotide sequence ID" value="NZ_CACRYJ010000006.1"/>
</dbReference>
<protein>
    <recommendedName>
        <fullName evidence="4">HNH nuclease domain-containing protein</fullName>
    </recommendedName>
</protein>
<keyword evidence="3" id="KW-1185">Reference proteome</keyword>
<feature type="compositionally biased region" description="Low complexity" evidence="1">
    <location>
        <begin position="1"/>
        <end position="20"/>
    </location>
</feature>
<sequence length="607" mass="64234">MDWTTGHTPGEGTPEQGTGPVDLASDPRRETGLAALLSGSLDDRLFVLDCVTAALAATDPFEEQHEHTGRALGAASVRAHRDIEILTGRRLDWLAAERAEGMWDLSGKVRTYPQHVARTHKMSFARASREVRLADRLANDLPEVRQALRTGQLGVEQAALIATVAASSAARRAALRLPARGMNTTTQTQPPTGETTPTNDPTQTGDNAQTGDAAQASNTAQTGDAPATGEGPETGEAAQAGDGLDTGEAAKTDATDDTAKAVSVGPFDDDATAESVILTLAGAGSFEDLRVVCKYFAALADAESDERGYREACEREFFDLAATTGGFHLSGFITDEHGQLVKEALTALTPVPAAGDTRTTSQRRAQALADAAQLILNQGLAGTGQTVRPHMGVLISAPELEHIIATSAHHGWAGGDATSVPASDIPDWARAADADACDARPVFGRDLPPLRPGTGGLTNLKALENVDWQAILSQPPATWADGTGPVPPSVLRRIACGGEIYRVIFGPDSAVINTGRAHRRFTSAQRRAMIARDRHCTYPGCKAPPAMCEGHHSNVHWAAGGNTDLPNAALLCFYHHRFVDTHQIAMIWQGNEWTFYTSDGERIGPGP</sequence>
<reference evidence="2 3" key="1">
    <citation type="submission" date="2019-11" db="EMBL/GenBank/DDBJ databases">
        <authorList>
            <person name="Criscuolo A."/>
        </authorList>
    </citation>
    <scope>NUCLEOTIDE SEQUENCE [LARGE SCALE GENOMIC DNA]</scope>
    <source>
        <strain evidence="2">CIP111667</strain>
    </source>
</reference>
<feature type="compositionally biased region" description="Low complexity" evidence="1">
    <location>
        <begin position="175"/>
        <end position="198"/>
    </location>
</feature>
<evidence type="ECO:0000256" key="1">
    <source>
        <dbReference type="SAM" id="MobiDB-lite"/>
    </source>
</evidence>
<dbReference type="Proteomes" id="UP000419743">
    <property type="component" value="Unassembled WGS sequence"/>
</dbReference>
<organism evidence="2 3">
    <name type="scientific">Occultella aeris</name>
    <dbReference type="NCBI Taxonomy" id="2761496"/>
    <lineage>
        <taxon>Bacteria</taxon>
        <taxon>Bacillati</taxon>
        <taxon>Actinomycetota</taxon>
        <taxon>Actinomycetes</taxon>
        <taxon>Micrococcales</taxon>
        <taxon>Ruaniaceae</taxon>
        <taxon>Occultella</taxon>
    </lineage>
</organism>
<dbReference type="EMBL" id="CACRYJ010000006">
    <property type="protein sequence ID" value="VZO35126.1"/>
    <property type="molecule type" value="Genomic_DNA"/>
</dbReference>
<feature type="region of interest" description="Disordered" evidence="1">
    <location>
        <begin position="175"/>
        <end position="266"/>
    </location>
</feature>
<gene>
    <name evidence="2" type="ORF">HALOF300_00352</name>
</gene>
<proteinExistence type="predicted"/>
<name>A0A7M4DE12_9MICO</name>
<accession>A0A7M4DE12</accession>
<feature type="compositionally biased region" description="Polar residues" evidence="1">
    <location>
        <begin position="199"/>
        <end position="222"/>
    </location>
</feature>
<dbReference type="InterPro" id="IPR003615">
    <property type="entry name" value="HNH_nuc"/>
</dbReference>
<evidence type="ECO:0000313" key="3">
    <source>
        <dbReference type="Proteomes" id="UP000419743"/>
    </source>
</evidence>
<dbReference type="AlphaFoldDB" id="A0A7M4DE12"/>
<comment type="caution">
    <text evidence="2">The sequence shown here is derived from an EMBL/GenBank/DDBJ whole genome shotgun (WGS) entry which is preliminary data.</text>
</comment>
<feature type="compositionally biased region" description="Basic and acidic residues" evidence="1">
    <location>
        <begin position="248"/>
        <end position="259"/>
    </location>
</feature>
<feature type="region of interest" description="Disordered" evidence="1">
    <location>
        <begin position="1"/>
        <end position="26"/>
    </location>
</feature>
<evidence type="ECO:0000313" key="2">
    <source>
        <dbReference type="EMBL" id="VZO35126.1"/>
    </source>
</evidence>
<evidence type="ECO:0008006" key="4">
    <source>
        <dbReference type="Google" id="ProtNLM"/>
    </source>
</evidence>
<dbReference type="CDD" id="cd00085">
    <property type="entry name" value="HNHc"/>
    <property type="match status" value="1"/>
</dbReference>